<dbReference type="InterPro" id="IPR001763">
    <property type="entry name" value="Rhodanese-like_dom"/>
</dbReference>
<dbReference type="OrthoDB" id="9784513at2"/>
<protein>
    <submittedName>
        <fullName evidence="2">Sulfurtransferase</fullName>
    </submittedName>
</protein>
<evidence type="ECO:0000313" key="3">
    <source>
        <dbReference type="Proteomes" id="UP000252669"/>
    </source>
</evidence>
<evidence type="ECO:0000313" key="2">
    <source>
        <dbReference type="EMBL" id="RBQ29555.1"/>
    </source>
</evidence>
<name>A0A366MTI1_9BACT</name>
<accession>A0A366MTI1</accession>
<dbReference type="InterPro" id="IPR036873">
    <property type="entry name" value="Rhodanese-like_dom_sf"/>
</dbReference>
<dbReference type="Gene3D" id="3.40.250.10">
    <property type="entry name" value="Rhodanese-like domain"/>
    <property type="match status" value="1"/>
</dbReference>
<dbReference type="EMBL" id="PDKB01000004">
    <property type="protein sequence ID" value="RBQ29555.1"/>
    <property type="molecule type" value="Genomic_DNA"/>
</dbReference>
<dbReference type="Pfam" id="PF00581">
    <property type="entry name" value="Rhodanese"/>
    <property type="match status" value="1"/>
</dbReference>
<dbReference type="CDD" id="cd00158">
    <property type="entry name" value="RHOD"/>
    <property type="match status" value="1"/>
</dbReference>
<reference evidence="2 3" key="1">
    <citation type="submission" date="2017-10" db="EMBL/GenBank/DDBJ databases">
        <title>Genomics of the genus Arcobacter.</title>
        <authorList>
            <person name="Perez-Cataluna A."/>
            <person name="Figueras M.J."/>
        </authorList>
    </citation>
    <scope>NUCLEOTIDE SEQUENCE [LARGE SCALE GENOMIC DNA]</scope>
    <source>
        <strain evidence="2 3">CECT 9230</strain>
    </source>
</reference>
<dbReference type="SUPFAM" id="SSF52821">
    <property type="entry name" value="Rhodanese/Cell cycle control phosphatase"/>
    <property type="match status" value="1"/>
</dbReference>
<feature type="domain" description="Rhodanese" evidence="1">
    <location>
        <begin position="108"/>
        <end position="220"/>
    </location>
</feature>
<dbReference type="AlphaFoldDB" id="A0A366MTI1"/>
<dbReference type="Proteomes" id="UP000252669">
    <property type="component" value="Unassembled WGS sequence"/>
</dbReference>
<evidence type="ECO:0000259" key="1">
    <source>
        <dbReference type="PROSITE" id="PS50206"/>
    </source>
</evidence>
<sequence length="221" mass="25205">MFKIFLGSIVLSSAIFGADLQNSGVEVILENGKKISVKRENKPKECESITLDPKDIFGEVTQSSKNIDENCKRSFVTYFGKITPMKAAPNIDTYGELEVLEFIEKAKKDNNLLLVDSRTENWYNYQTIPSAVNVPYVYTKKSQYPDEFEETLELFGVKQKDGKYDFTNAKTILMFCNATWCGQSPEAMKELMAIGYPQEKMKWYRGGMQSWLSLGFTTIKP</sequence>
<organism evidence="2 3">
    <name type="scientific">Aliarcobacter vitoriensis</name>
    <dbReference type="NCBI Taxonomy" id="2011099"/>
    <lineage>
        <taxon>Bacteria</taxon>
        <taxon>Pseudomonadati</taxon>
        <taxon>Campylobacterota</taxon>
        <taxon>Epsilonproteobacteria</taxon>
        <taxon>Campylobacterales</taxon>
        <taxon>Arcobacteraceae</taxon>
        <taxon>Aliarcobacter</taxon>
    </lineage>
</organism>
<comment type="caution">
    <text evidence="2">The sequence shown here is derived from an EMBL/GenBank/DDBJ whole genome shotgun (WGS) entry which is preliminary data.</text>
</comment>
<dbReference type="RefSeq" id="WP_113893200.1">
    <property type="nucleotide sequence ID" value="NZ_JANJGA010000001.1"/>
</dbReference>
<dbReference type="SMART" id="SM00450">
    <property type="entry name" value="RHOD"/>
    <property type="match status" value="1"/>
</dbReference>
<dbReference type="PROSITE" id="PS50206">
    <property type="entry name" value="RHODANESE_3"/>
    <property type="match status" value="1"/>
</dbReference>
<keyword evidence="3" id="KW-1185">Reference proteome</keyword>
<gene>
    <name evidence="2" type="ORF">CRU91_02840</name>
</gene>
<proteinExistence type="predicted"/>